<sequence>MVQRSTREENSDIWLNAMPLCDSHQEIFRLAKNKKAKVMENYYKVGVTLNWKWEWVRDSSTKEKQEEVGSIIRLLGEVEGKCVCLESMFKHNPNYGASPVSGEGSRVDFVTELWNDGGIWRSFVSKMHGGKDNMVANMQMGKDSLPNNRRKAIGSC</sequence>
<comment type="caution">
    <text evidence="1">The sequence shown here is derived from an EMBL/GenBank/DDBJ whole genome shotgun (WGS) entry which is preliminary data.</text>
</comment>
<gene>
    <name evidence="1" type="ORF">E3N88_26422</name>
</gene>
<keyword evidence="2" id="KW-1185">Reference proteome</keyword>
<organism evidence="1 2">
    <name type="scientific">Mikania micrantha</name>
    <name type="common">bitter vine</name>
    <dbReference type="NCBI Taxonomy" id="192012"/>
    <lineage>
        <taxon>Eukaryota</taxon>
        <taxon>Viridiplantae</taxon>
        <taxon>Streptophyta</taxon>
        <taxon>Embryophyta</taxon>
        <taxon>Tracheophyta</taxon>
        <taxon>Spermatophyta</taxon>
        <taxon>Magnoliopsida</taxon>
        <taxon>eudicotyledons</taxon>
        <taxon>Gunneridae</taxon>
        <taxon>Pentapetalae</taxon>
        <taxon>asterids</taxon>
        <taxon>campanulids</taxon>
        <taxon>Asterales</taxon>
        <taxon>Asteraceae</taxon>
        <taxon>Asteroideae</taxon>
        <taxon>Heliantheae alliance</taxon>
        <taxon>Eupatorieae</taxon>
        <taxon>Mikania</taxon>
    </lineage>
</organism>
<dbReference type="OrthoDB" id="1002412at2759"/>
<dbReference type="AlphaFoldDB" id="A0A5N6N9G3"/>
<reference evidence="1 2" key="1">
    <citation type="submission" date="2019-05" db="EMBL/GenBank/DDBJ databases">
        <title>Mikania micrantha, genome provides insights into the molecular mechanism of rapid growth.</title>
        <authorList>
            <person name="Liu B."/>
        </authorList>
    </citation>
    <scope>NUCLEOTIDE SEQUENCE [LARGE SCALE GENOMIC DNA]</scope>
    <source>
        <strain evidence="1">NLD-2019</strain>
        <tissue evidence="1">Leaf</tissue>
    </source>
</reference>
<proteinExistence type="predicted"/>
<evidence type="ECO:0000313" key="1">
    <source>
        <dbReference type="EMBL" id="KAD4386253.1"/>
    </source>
</evidence>
<dbReference type="EMBL" id="SZYD01000013">
    <property type="protein sequence ID" value="KAD4386253.1"/>
    <property type="molecule type" value="Genomic_DNA"/>
</dbReference>
<protein>
    <submittedName>
        <fullName evidence="1">Uncharacterized protein</fullName>
    </submittedName>
</protein>
<evidence type="ECO:0000313" key="2">
    <source>
        <dbReference type="Proteomes" id="UP000326396"/>
    </source>
</evidence>
<dbReference type="Proteomes" id="UP000326396">
    <property type="component" value="Linkage Group LG3"/>
</dbReference>
<accession>A0A5N6N9G3</accession>
<name>A0A5N6N9G3_9ASTR</name>